<dbReference type="InterPro" id="IPR053342">
    <property type="entry name" value="Exosome_cofactor/PTGS_suppr"/>
</dbReference>
<comment type="caution">
    <text evidence="2">The sequence shown here is derived from an EMBL/GenBank/DDBJ whole genome shotgun (WGS) entry which is preliminary data.</text>
</comment>
<evidence type="ECO:0000313" key="3">
    <source>
        <dbReference type="Proteomes" id="UP001174677"/>
    </source>
</evidence>
<evidence type="ECO:0000313" key="2">
    <source>
        <dbReference type="EMBL" id="KAJ9170900.1"/>
    </source>
</evidence>
<dbReference type="Proteomes" id="UP001174677">
    <property type="component" value="Chromosome 10"/>
</dbReference>
<keyword evidence="3" id="KW-1185">Reference proteome</keyword>
<gene>
    <name evidence="2" type="ORF">P3X46_018963</name>
</gene>
<sequence>MDAKALAKSKRAHSLQHSKKPHSAQKSKAPAGGANDAGTGNKALGKQAKEKARQSGLPSNWDRYEEEFDSGSQDPSGDTTNKASDVILPKSKGADYRYLLAEYQTQCQSDCYLDTVPSLDDILPGDFKLGLESMLSVRGKSIQSWIGDDNFVVEETAVSPEVPFLSLNLNALAEQLAKVDISERLFIEADLLPLQLTGDGSKPCSSLESDQMQTSETEATATFSEEPTLKDFSKMNKVANENIEITSSGSIVNGHLNVNSFNQGFDLLNQTRTDRNSSQDSKHSQSRALECPTEFNMSSVSEPKKKRSTFEASTAEAELDMLLDSFSETKLLDSSGFMSATIPVKQKEAPAPLPQLARNTPSSAKSRPIAAKLDDVLDDLLEETSILTDKNGSYQLTKVTAAHDEIQSSSSQPATKSKVLDDFDSWLDTI</sequence>
<feature type="compositionally biased region" description="Basic residues" evidence="1">
    <location>
        <begin position="7"/>
        <end position="25"/>
    </location>
</feature>
<evidence type="ECO:0008006" key="4">
    <source>
        <dbReference type="Google" id="ProtNLM"/>
    </source>
</evidence>
<feature type="compositionally biased region" description="Polar residues" evidence="1">
    <location>
        <begin position="203"/>
        <end position="213"/>
    </location>
</feature>
<proteinExistence type="predicted"/>
<dbReference type="EMBL" id="JARPOI010000010">
    <property type="protein sequence ID" value="KAJ9170900.1"/>
    <property type="molecule type" value="Genomic_DNA"/>
</dbReference>
<reference evidence="2 3" key="1">
    <citation type="journal article" date="2023" name="Plant Biotechnol. J.">
        <title>Chromosome-level wild Hevea brasiliensis genome provides new tools for genomic-assisted breeding and valuable loci to elevate rubber yield.</title>
        <authorList>
            <person name="Cheng H."/>
            <person name="Song X."/>
            <person name="Hu Y."/>
            <person name="Wu T."/>
            <person name="Yang Q."/>
            <person name="An Z."/>
            <person name="Feng S."/>
            <person name="Deng Z."/>
            <person name="Wu W."/>
            <person name="Zeng X."/>
            <person name="Tu M."/>
            <person name="Wang X."/>
            <person name="Huang H."/>
        </authorList>
    </citation>
    <scope>NUCLEOTIDE SEQUENCE [LARGE SCALE GENOMIC DNA]</scope>
    <source>
        <strain evidence="2">MT/VB/25A 57/8</strain>
    </source>
</reference>
<organism evidence="2 3">
    <name type="scientific">Hevea brasiliensis</name>
    <name type="common">Para rubber tree</name>
    <name type="synonym">Siphonia brasiliensis</name>
    <dbReference type="NCBI Taxonomy" id="3981"/>
    <lineage>
        <taxon>Eukaryota</taxon>
        <taxon>Viridiplantae</taxon>
        <taxon>Streptophyta</taxon>
        <taxon>Embryophyta</taxon>
        <taxon>Tracheophyta</taxon>
        <taxon>Spermatophyta</taxon>
        <taxon>Magnoliopsida</taxon>
        <taxon>eudicotyledons</taxon>
        <taxon>Gunneridae</taxon>
        <taxon>Pentapetalae</taxon>
        <taxon>rosids</taxon>
        <taxon>fabids</taxon>
        <taxon>Malpighiales</taxon>
        <taxon>Euphorbiaceae</taxon>
        <taxon>Crotonoideae</taxon>
        <taxon>Micrandreae</taxon>
        <taxon>Hevea</taxon>
    </lineage>
</organism>
<name>A0ABQ9LUI8_HEVBR</name>
<dbReference type="PANTHER" id="PTHR37260:SF2">
    <property type="entry name" value="PROTEIN ECERIFERUM 16"/>
    <property type="match status" value="1"/>
</dbReference>
<dbReference type="PANTHER" id="PTHR37260">
    <property type="entry name" value="PHOSPHORELAY PROTEIN"/>
    <property type="match status" value="1"/>
</dbReference>
<feature type="compositionally biased region" description="Polar residues" evidence="1">
    <location>
        <begin position="70"/>
        <end position="83"/>
    </location>
</feature>
<feature type="region of interest" description="Disordered" evidence="1">
    <location>
        <begin position="1"/>
        <end position="86"/>
    </location>
</feature>
<evidence type="ECO:0000256" key="1">
    <source>
        <dbReference type="SAM" id="MobiDB-lite"/>
    </source>
</evidence>
<accession>A0ABQ9LUI8</accession>
<protein>
    <recommendedName>
        <fullName evidence="4">Cell death regulator Aven</fullName>
    </recommendedName>
</protein>
<feature type="region of interest" description="Disordered" evidence="1">
    <location>
        <begin position="202"/>
        <end position="221"/>
    </location>
</feature>